<dbReference type="Pfam" id="PF01335">
    <property type="entry name" value="DED"/>
    <property type="match status" value="2"/>
</dbReference>
<dbReference type="Gene3D" id="3.40.50.1460">
    <property type="match status" value="1"/>
</dbReference>
<dbReference type="InterPro" id="IPR015917">
    <property type="entry name" value="Pept_C14A"/>
</dbReference>
<dbReference type="Pfam" id="PF00656">
    <property type="entry name" value="Peptidase_C14"/>
    <property type="match status" value="1"/>
</dbReference>
<dbReference type="PROSITE" id="PS50208">
    <property type="entry name" value="CASPASE_P20"/>
    <property type="match status" value="1"/>
</dbReference>
<dbReference type="SUPFAM" id="SSF52129">
    <property type="entry name" value="Caspase-like"/>
    <property type="match status" value="1"/>
</dbReference>
<dbReference type="PROSITE" id="PS50168">
    <property type="entry name" value="DED"/>
    <property type="match status" value="2"/>
</dbReference>
<keyword evidence="2" id="KW-0053">Apoptosis</keyword>
<feature type="domain" description="Caspase family p20" evidence="7">
    <location>
        <begin position="271"/>
        <end position="367"/>
    </location>
</feature>
<comment type="similarity">
    <text evidence="1">Belongs to the peptidase C14A family.</text>
</comment>
<dbReference type="GO" id="GO:0060544">
    <property type="term" value="P:regulation of necroptotic process"/>
    <property type="evidence" value="ECO:0007669"/>
    <property type="project" value="UniProtKB-ARBA"/>
</dbReference>
<evidence type="ECO:0000313" key="9">
    <source>
        <dbReference type="Proteomes" id="UP000050525"/>
    </source>
</evidence>
<evidence type="ECO:0000256" key="1">
    <source>
        <dbReference type="ARBA" id="ARBA00010134"/>
    </source>
</evidence>
<dbReference type="Gene3D" id="1.10.533.10">
    <property type="entry name" value="Death Domain, Fas"/>
    <property type="match status" value="2"/>
</dbReference>
<gene>
    <name evidence="8" type="primary">CFLAR</name>
    <name evidence="8" type="ORF">Y1Q_0008764</name>
</gene>
<dbReference type="InterPro" id="IPR029030">
    <property type="entry name" value="Caspase-like_dom_sf"/>
</dbReference>
<organism evidence="8 9">
    <name type="scientific">Alligator mississippiensis</name>
    <name type="common">American alligator</name>
    <dbReference type="NCBI Taxonomy" id="8496"/>
    <lineage>
        <taxon>Eukaryota</taxon>
        <taxon>Metazoa</taxon>
        <taxon>Chordata</taxon>
        <taxon>Craniata</taxon>
        <taxon>Vertebrata</taxon>
        <taxon>Euteleostomi</taxon>
        <taxon>Archelosauria</taxon>
        <taxon>Archosauria</taxon>
        <taxon>Crocodylia</taxon>
        <taxon>Alligatoridae</taxon>
        <taxon>Alligatorinae</taxon>
        <taxon>Alligator</taxon>
    </lineage>
</organism>
<feature type="domain" description="DED" evidence="6">
    <location>
        <begin position="6"/>
        <end position="78"/>
    </location>
</feature>
<dbReference type="InterPro" id="IPR001309">
    <property type="entry name" value="Pept_C14_p20"/>
</dbReference>
<comment type="caution">
    <text evidence="8">The sequence shown here is derived from an EMBL/GenBank/DDBJ whole genome shotgun (WGS) entry which is preliminary data.</text>
</comment>
<proteinExistence type="inferred from homology"/>
<dbReference type="CDD" id="cd08337">
    <property type="entry name" value="DED_c-FLIP_r1"/>
    <property type="match status" value="1"/>
</dbReference>
<evidence type="ECO:0000256" key="5">
    <source>
        <dbReference type="ARBA" id="ARBA00074066"/>
    </source>
</evidence>
<dbReference type="AlphaFoldDB" id="A0A151N9X1"/>
<dbReference type="PANTHER" id="PTHR48169:SF3">
    <property type="entry name" value="CASP8 AND FADD LIKE APOPTOSIS REGULATOR"/>
    <property type="match status" value="1"/>
</dbReference>
<dbReference type="SUPFAM" id="SSF47986">
    <property type="entry name" value="DEATH domain"/>
    <property type="match status" value="2"/>
</dbReference>
<dbReference type="FunFam" id="1.10.533.10:FF:000020">
    <property type="entry name" value="CASP8 and FADD like apoptosis regulator"/>
    <property type="match status" value="1"/>
</dbReference>
<dbReference type="InterPro" id="IPR001875">
    <property type="entry name" value="DED_dom"/>
</dbReference>
<dbReference type="PRINTS" id="PR00376">
    <property type="entry name" value="IL1BCENZYME"/>
</dbReference>
<dbReference type="GO" id="GO:0004197">
    <property type="term" value="F:cysteine-type endopeptidase activity"/>
    <property type="evidence" value="ECO:0007669"/>
    <property type="project" value="InterPro"/>
</dbReference>
<sequence>MTNCQVPAALIHQIEQELDEDEKEMMLFLCRDFIPDLPTADLRELLGALNERGKLSRLGLSELLYRVKRFDLLKRSLRTQKAAVEADLARYPRLVSDYRVLMVELNEQLDKKEVNSLIFLLQDYVPRMKMAKDKSFLAVAIDLEKQNMVAPTELELIEECLQNIHRIDLKKKIQKYKQEALMAPSSAQPMYINALQASLPNLTLVDPPYSSGVWNMNKEHPLNGQHAIQTAPVHVSIQESGIASPQVPDDRYRMQSQPLGICLIIDCIGNDTDMLEETFQEVGYEVHCYKYLSVEAMNQTLHEASKLQKHKDCDSFICILISRGSSQSIFCTDQPFPGFSLDRVKQFFTADSCPSLLGKPKLFFIQSYIVTATNHEPTSLLEIDGDEQKINTNAKRTWNCIPKAADIFWSQCKVDVSTLERSPTSSSFYLHCLADILRNPQKRKLSLLDIHIELNRRLRANGTSMESSNFLGLAFSHSQTVLSFSSKRINIILEWSLKASFLITVRGVATSPVPLLFRKPQGLRAGECNS</sequence>
<protein>
    <recommendedName>
        <fullName evidence="5">CASP8 and FADD-like apoptosis regulator</fullName>
    </recommendedName>
</protein>
<dbReference type="eggNOG" id="KOG3573">
    <property type="taxonomic scope" value="Eukaryota"/>
</dbReference>
<dbReference type="GO" id="GO:0005737">
    <property type="term" value="C:cytoplasm"/>
    <property type="evidence" value="ECO:0007669"/>
    <property type="project" value="UniProtKB-ARBA"/>
</dbReference>
<comment type="function">
    <text evidence="4">Apoptosis regulator protein which may function as a crucial link between cell survival and cell death pathways in mammalian cells. Acts as an inhibitor of TNFRSF6 mediated apoptosis. A proteolytic fragment (p43) is likely retained in the death-inducing signaling complex (DISC) thereby blocking further recruitment and processing of caspase-8 at the complex. Full length and shorter isoforms have been shown either to induce apoptosis or to reduce TNFRSF-triggered apoptosis. Lacks enzymatic (caspase) activity.</text>
</comment>
<dbReference type="STRING" id="8496.A0A151N9X1"/>
<dbReference type="GO" id="GO:0006508">
    <property type="term" value="P:proteolysis"/>
    <property type="evidence" value="ECO:0007669"/>
    <property type="project" value="InterPro"/>
</dbReference>
<dbReference type="GO" id="GO:0008047">
    <property type="term" value="F:enzyme activator activity"/>
    <property type="evidence" value="ECO:0007669"/>
    <property type="project" value="UniProtKB-ARBA"/>
</dbReference>
<feature type="domain" description="DED" evidence="6">
    <location>
        <begin position="97"/>
        <end position="175"/>
    </location>
</feature>
<keyword evidence="9" id="KW-1185">Reference proteome</keyword>
<dbReference type="EMBL" id="AKHW03003682">
    <property type="protein sequence ID" value="KYO33610.1"/>
    <property type="molecule type" value="Genomic_DNA"/>
</dbReference>
<dbReference type="FunFam" id="1.10.533.10:FF:000016">
    <property type="entry name" value="CASP8 and FADD-like apoptosis regulator"/>
    <property type="match status" value="1"/>
</dbReference>
<dbReference type="GO" id="GO:0006915">
    <property type="term" value="P:apoptotic process"/>
    <property type="evidence" value="ECO:0007669"/>
    <property type="project" value="UniProtKB-KW"/>
</dbReference>
<reference evidence="8 9" key="1">
    <citation type="journal article" date="2012" name="Genome Biol.">
        <title>Sequencing three crocodilian genomes to illuminate the evolution of archosaurs and amniotes.</title>
        <authorList>
            <person name="St John J.A."/>
            <person name="Braun E.L."/>
            <person name="Isberg S.R."/>
            <person name="Miles L.G."/>
            <person name="Chong A.Y."/>
            <person name="Gongora J."/>
            <person name="Dalzell P."/>
            <person name="Moran C."/>
            <person name="Bed'hom B."/>
            <person name="Abzhanov A."/>
            <person name="Burgess S.C."/>
            <person name="Cooksey A.M."/>
            <person name="Castoe T.A."/>
            <person name="Crawford N.G."/>
            <person name="Densmore L.D."/>
            <person name="Drew J.C."/>
            <person name="Edwards S.V."/>
            <person name="Faircloth B.C."/>
            <person name="Fujita M.K."/>
            <person name="Greenwold M.J."/>
            <person name="Hoffmann F.G."/>
            <person name="Howard J.M."/>
            <person name="Iguchi T."/>
            <person name="Janes D.E."/>
            <person name="Khan S.Y."/>
            <person name="Kohno S."/>
            <person name="de Koning A.J."/>
            <person name="Lance S.L."/>
            <person name="McCarthy F.M."/>
            <person name="McCormack J.E."/>
            <person name="Merchant M.E."/>
            <person name="Peterson D.G."/>
            <person name="Pollock D.D."/>
            <person name="Pourmand N."/>
            <person name="Raney B.J."/>
            <person name="Roessler K.A."/>
            <person name="Sanford J.R."/>
            <person name="Sawyer R.H."/>
            <person name="Schmidt C.J."/>
            <person name="Triplett E.W."/>
            <person name="Tuberville T.D."/>
            <person name="Venegas-Anaya M."/>
            <person name="Howard J.T."/>
            <person name="Jarvis E.D."/>
            <person name="Guillette L.J.Jr."/>
            <person name="Glenn T.C."/>
            <person name="Green R.E."/>
            <person name="Ray D.A."/>
        </authorList>
    </citation>
    <scope>NUCLEOTIDE SEQUENCE [LARGE SCALE GENOMIC DNA]</scope>
    <source>
        <strain evidence="8">KSC_2009_1</strain>
    </source>
</reference>
<dbReference type="SMART" id="SM00115">
    <property type="entry name" value="CASc"/>
    <property type="match status" value="1"/>
</dbReference>
<evidence type="ECO:0000256" key="2">
    <source>
        <dbReference type="ARBA" id="ARBA00022703"/>
    </source>
</evidence>
<dbReference type="InterPro" id="IPR011029">
    <property type="entry name" value="DEATH-like_dom_sf"/>
</dbReference>
<evidence type="ECO:0000259" key="7">
    <source>
        <dbReference type="PROSITE" id="PS50208"/>
    </source>
</evidence>
<keyword evidence="3" id="KW-0677">Repeat</keyword>
<evidence type="ECO:0000256" key="3">
    <source>
        <dbReference type="ARBA" id="ARBA00022737"/>
    </source>
</evidence>
<name>A0A151N9X1_ALLMI</name>
<accession>A0A151N9X1</accession>
<evidence type="ECO:0000313" key="8">
    <source>
        <dbReference type="EMBL" id="KYO33610.1"/>
    </source>
</evidence>
<evidence type="ECO:0000259" key="6">
    <source>
        <dbReference type="PROSITE" id="PS50168"/>
    </source>
</evidence>
<dbReference type="PANTHER" id="PTHR48169">
    <property type="entry name" value="DED DOMAIN-CONTAINING PROTEIN"/>
    <property type="match status" value="1"/>
</dbReference>
<dbReference type="Proteomes" id="UP000050525">
    <property type="component" value="Unassembled WGS sequence"/>
</dbReference>
<dbReference type="SMART" id="SM00031">
    <property type="entry name" value="DED"/>
    <property type="match status" value="2"/>
</dbReference>
<evidence type="ECO:0000256" key="4">
    <source>
        <dbReference type="ARBA" id="ARBA00057217"/>
    </source>
</evidence>
<dbReference type="InterPro" id="IPR011600">
    <property type="entry name" value="Pept_C14_caspase"/>
</dbReference>
<dbReference type="CDD" id="cd08340">
    <property type="entry name" value="DED_c-FLIP_r2"/>
    <property type="match status" value="1"/>
</dbReference>
<dbReference type="GO" id="GO:2001237">
    <property type="term" value="P:negative regulation of extrinsic apoptotic signaling pathway"/>
    <property type="evidence" value="ECO:0007669"/>
    <property type="project" value="UniProtKB-ARBA"/>
</dbReference>